<keyword evidence="6 11" id="KW-0368">Histidine biosynthesis</keyword>
<dbReference type="GO" id="GO:0000107">
    <property type="term" value="F:imidazoleglycerol-phosphate synthase activity"/>
    <property type="evidence" value="ECO:0007669"/>
    <property type="project" value="InterPro"/>
</dbReference>
<gene>
    <name evidence="12" type="ORF">A2639_02630</name>
</gene>
<dbReference type="EMBL" id="MHOL01000017">
    <property type="protein sequence ID" value="OGZ62612.1"/>
    <property type="molecule type" value="Genomic_DNA"/>
</dbReference>
<sequence length="271" mass="30234">MLKKRLIPCLFLKNGHLVRSEKFSYHQLLGDPIAQVERINSWSADELIYIDISNDDYYDLRRDDKKTKSMGNIYDIIERVSKTCFIPLTFGGNIKTIEDIKERLRRGADKVVINTIAFENTDFIGESAKVFGRQCIVVGIDVKINSKKEYEVYVGHGKISTGLHPVVWAREVEKRGAGEIFLNSIDRDGTAKGYDITLIKMIVDSVSIPVIACGGVGIFEHFIDGIKEGGVSAVSAGNIFNFTENSIIQAKKTLKNAGIDIRPIIKLVNHG</sequence>
<evidence type="ECO:0000256" key="11">
    <source>
        <dbReference type="RuleBase" id="RU003657"/>
    </source>
</evidence>
<comment type="function">
    <text evidence="8">IGPS catalyzes the conversion of PRFAR and glutamine to IGP, AICAR and glutamate. The HisF subunit catalyzes the cyclization activity that produces IGP and AICAR from PRFAR using the ammonia provided by the HisH subunit.</text>
</comment>
<dbReference type="AlphaFoldDB" id="A0A1G2HJD8"/>
<reference evidence="12 13" key="1">
    <citation type="journal article" date="2016" name="Nat. Commun.">
        <title>Thousands of microbial genomes shed light on interconnected biogeochemical processes in an aquifer system.</title>
        <authorList>
            <person name="Anantharaman K."/>
            <person name="Brown C.T."/>
            <person name="Hug L.A."/>
            <person name="Sharon I."/>
            <person name="Castelle C.J."/>
            <person name="Probst A.J."/>
            <person name="Thomas B.C."/>
            <person name="Singh A."/>
            <person name="Wilkins M.J."/>
            <person name="Karaoz U."/>
            <person name="Brodie E.L."/>
            <person name="Williams K.H."/>
            <person name="Hubbard S.S."/>
            <person name="Banfield J.F."/>
        </authorList>
    </citation>
    <scope>NUCLEOTIDE SEQUENCE [LARGE SCALE GENOMIC DNA]</scope>
</reference>
<dbReference type="InterPro" id="IPR006062">
    <property type="entry name" value="His_biosynth"/>
</dbReference>
<protein>
    <recommendedName>
        <fullName evidence="4">imidazole glycerol-phosphate synthase</fullName>
        <ecNumber evidence="4">4.3.2.10</ecNumber>
    </recommendedName>
    <alternativeName>
        <fullName evidence="9">IGP synthase cyclase subunit</fullName>
    </alternativeName>
</protein>
<evidence type="ECO:0000256" key="7">
    <source>
        <dbReference type="ARBA" id="ARBA00023239"/>
    </source>
</evidence>
<evidence type="ECO:0000256" key="10">
    <source>
        <dbReference type="ARBA" id="ARBA00047838"/>
    </source>
</evidence>
<evidence type="ECO:0000256" key="4">
    <source>
        <dbReference type="ARBA" id="ARBA00012809"/>
    </source>
</evidence>
<accession>A0A1G2HJD8</accession>
<evidence type="ECO:0000256" key="8">
    <source>
        <dbReference type="ARBA" id="ARBA00025475"/>
    </source>
</evidence>
<comment type="similarity">
    <text evidence="2 11">Belongs to the HisA/HisF family.</text>
</comment>
<dbReference type="InterPro" id="IPR013785">
    <property type="entry name" value="Aldolase_TIM"/>
</dbReference>
<evidence type="ECO:0000256" key="3">
    <source>
        <dbReference type="ARBA" id="ARBA00011152"/>
    </source>
</evidence>
<comment type="catalytic activity">
    <reaction evidence="10">
        <text>5-[(5-phospho-1-deoxy-D-ribulos-1-ylimino)methylamino]-1-(5-phospho-beta-D-ribosyl)imidazole-4-carboxamide + L-glutamine = D-erythro-1-(imidazol-4-yl)glycerol 3-phosphate + 5-amino-1-(5-phospho-beta-D-ribosyl)imidazole-4-carboxamide + L-glutamate + H(+)</text>
        <dbReference type="Rhea" id="RHEA:24793"/>
        <dbReference type="ChEBI" id="CHEBI:15378"/>
        <dbReference type="ChEBI" id="CHEBI:29985"/>
        <dbReference type="ChEBI" id="CHEBI:58278"/>
        <dbReference type="ChEBI" id="CHEBI:58359"/>
        <dbReference type="ChEBI" id="CHEBI:58475"/>
        <dbReference type="ChEBI" id="CHEBI:58525"/>
        <dbReference type="EC" id="4.3.2.10"/>
    </reaction>
</comment>
<dbReference type="SUPFAM" id="SSF51366">
    <property type="entry name" value="Ribulose-phoshate binding barrel"/>
    <property type="match status" value="1"/>
</dbReference>
<dbReference type="Pfam" id="PF00977">
    <property type="entry name" value="His_biosynth"/>
    <property type="match status" value="1"/>
</dbReference>
<dbReference type="PANTHER" id="PTHR21235">
    <property type="entry name" value="IMIDAZOLE GLYCEROL PHOSPHATE SYNTHASE SUBUNIT HISF/H IGP SYNTHASE SUBUNIT HISF/H"/>
    <property type="match status" value="1"/>
</dbReference>
<dbReference type="PANTHER" id="PTHR21235:SF2">
    <property type="entry name" value="IMIDAZOLE GLYCEROL PHOSPHATE SYNTHASE HISHF"/>
    <property type="match status" value="1"/>
</dbReference>
<dbReference type="InterPro" id="IPR011060">
    <property type="entry name" value="RibuloseP-bd_barrel"/>
</dbReference>
<organism evidence="12 13">
    <name type="scientific">Candidatus Staskawiczbacteria bacterium RIFCSPHIGHO2_01_FULL_34_27</name>
    <dbReference type="NCBI Taxonomy" id="1802199"/>
    <lineage>
        <taxon>Bacteria</taxon>
        <taxon>Candidatus Staskawicziibacteriota</taxon>
    </lineage>
</organism>
<evidence type="ECO:0000313" key="12">
    <source>
        <dbReference type="EMBL" id="OGZ62612.1"/>
    </source>
</evidence>
<keyword evidence="7" id="KW-0456">Lyase</keyword>
<evidence type="ECO:0000256" key="9">
    <source>
        <dbReference type="ARBA" id="ARBA00030264"/>
    </source>
</evidence>
<comment type="pathway">
    <text evidence="1">Amino-acid biosynthesis; L-histidine biosynthesis; L-histidine from 5-phospho-alpha-D-ribose 1-diphosphate: step 5/9.</text>
</comment>
<evidence type="ECO:0000256" key="5">
    <source>
        <dbReference type="ARBA" id="ARBA00022605"/>
    </source>
</evidence>
<evidence type="ECO:0000256" key="1">
    <source>
        <dbReference type="ARBA" id="ARBA00005091"/>
    </source>
</evidence>
<comment type="caution">
    <text evidence="12">The sequence shown here is derived from an EMBL/GenBank/DDBJ whole genome shotgun (WGS) entry which is preliminary data.</text>
</comment>
<comment type="subunit">
    <text evidence="3">Heterodimer of HisH and HisF.</text>
</comment>
<name>A0A1G2HJD8_9BACT</name>
<evidence type="ECO:0000313" key="13">
    <source>
        <dbReference type="Proteomes" id="UP000178991"/>
    </source>
</evidence>
<evidence type="ECO:0000256" key="2">
    <source>
        <dbReference type="ARBA" id="ARBA00009667"/>
    </source>
</evidence>
<dbReference type="InterPro" id="IPR050064">
    <property type="entry name" value="IGPS_HisA/HisF"/>
</dbReference>
<dbReference type="CDD" id="cd04731">
    <property type="entry name" value="HisF"/>
    <property type="match status" value="1"/>
</dbReference>
<evidence type="ECO:0000256" key="6">
    <source>
        <dbReference type="ARBA" id="ARBA00023102"/>
    </source>
</evidence>
<dbReference type="EC" id="4.3.2.10" evidence="4"/>
<dbReference type="GO" id="GO:0000105">
    <property type="term" value="P:L-histidine biosynthetic process"/>
    <property type="evidence" value="ECO:0007669"/>
    <property type="project" value="UniProtKB-UniPathway"/>
</dbReference>
<dbReference type="Gene3D" id="3.20.20.70">
    <property type="entry name" value="Aldolase class I"/>
    <property type="match status" value="1"/>
</dbReference>
<keyword evidence="5 11" id="KW-0028">Amino-acid biosynthesis</keyword>
<dbReference type="UniPathway" id="UPA00031">
    <property type="reaction ID" value="UER00010"/>
</dbReference>
<dbReference type="Proteomes" id="UP000178991">
    <property type="component" value="Unassembled WGS sequence"/>
</dbReference>
<dbReference type="GO" id="GO:0016829">
    <property type="term" value="F:lyase activity"/>
    <property type="evidence" value="ECO:0007669"/>
    <property type="project" value="UniProtKB-KW"/>
</dbReference>
<proteinExistence type="inferred from homology"/>
<dbReference type="InterPro" id="IPR004651">
    <property type="entry name" value="HisF"/>
</dbReference>